<dbReference type="GO" id="GO:0000221">
    <property type="term" value="C:vacuolar proton-transporting V-type ATPase, V1 domain"/>
    <property type="evidence" value="ECO:0007669"/>
    <property type="project" value="TreeGrafter"/>
</dbReference>
<dbReference type="InterPro" id="IPR036132">
    <property type="entry name" value="Vac_ATP_synth_c_sf"/>
</dbReference>
<name>A0A6G3MF67_HENSL</name>
<evidence type="ECO:0000256" key="3">
    <source>
        <dbReference type="ARBA" id="ARBA00022781"/>
    </source>
</evidence>
<dbReference type="PANTHER" id="PTHR10137:SF0">
    <property type="entry name" value="V-TYPE PROTON ATPASE SUBUNIT C"/>
    <property type="match status" value="1"/>
</dbReference>
<evidence type="ECO:0000256" key="5">
    <source>
        <dbReference type="RuleBase" id="RU364010"/>
    </source>
</evidence>
<dbReference type="EMBL" id="GHBP01001190">
    <property type="protein sequence ID" value="NDJ92639.1"/>
    <property type="molecule type" value="Transcribed_RNA"/>
</dbReference>
<comment type="similarity">
    <text evidence="1 5">Belongs to the V-ATPase C subunit family.</text>
</comment>
<sequence>MVVELGSEYWLISIKTLDSKKSLEECKSATKGVAEIYAFHVPDLKVGTLDSLMALSDELINHDSYIENVIKRVSRFILETVNNEMDKLAESLRIHDQSLDDYARTFRWDMAKYPIKQSLKNIVEIIIKVLRLCNISWSLKSKMT</sequence>
<accession>A0A6G3MF67</accession>
<dbReference type="Gene3D" id="1.20.1460.10">
    <property type="entry name" value="subunit c (vma5p) of the yeast v-atpase, domain 2"/>
    <property type="match status" value="1"/>
</dbReference>
<evidence type="ECO:0000256" key="4">
    <source>
        <dbReference type="ARBA" id="ARBA00023065"/>
    </source>
</evidence>
<organism evidence="6">
    <name type="scientific">Henneguya salminicola</name>
    <name type="common">Myxosporean</name>
    <dbReference type="NCBI Taxonomy" id="69463"/>
    <lineage>
        <taxon>Eukaryota</taxon>
        <taxon>Metazoa</taxon>
        <taxon>Cnidaria</taxon>
        <taxon>Myxozoa</taxon>
        <taxon>Myxosporea</taxon>
        <taxon>Bivalvulida</taxon>
        <taxon>Platysporina</taxon>
        <taxon>Myxobolidae</taxon>
        <taxon>Henneguya</taxon>
    </lineage>
</organism>
<keyword evidence="4 5" id="KW-0406">Ion transport</keyword>
<dbReference type="InterPro" id="IPR004907">
    <property type="entry name" value="ATPase_V1-cplx_csu"/>
</dbReference>
<comment type="function">
    <text evidence="5">Subunit of the V1 complex of vacuolar(H+)-ATPase (V-ATPase), a multisubunit enzyme composed of a peripheral complex (V1) that hydrolyzes ATP and a membrane integral complex (V0) that translocates protons. V-ATPase is responsible for acidifying and maintaining the pH of intracellular compartments and in some cell types, is targeted to the plasma membrane, where it is responsible for acidifying the extracellular environment. Subunit C is necessary for the assembly of the catalytic sector of the enzyme and is likely to have a specific function in its catalytic activity.</text>
</comment>
<reference evidence="6" key="1">
    <citation type="submission" date="2018-11" db="EMBL/GenBank/DDBJ databases">
        <title>Henneguya salminicola genome and transcriptome.</title>
        <authorList>
            <person name="Yahalomi D."/>
            <person name="Atkinson S.D."/>
            <person name="Neuhof M."/>
            <person name="Chang E.S."/>
            <person name="Philippe H."/>
            <person name="Cartwright P."/>
            <person name="Bartholomew J.L."/>
            <person name="Huchon D."/>
        </authorList>
    </citation>
    <scope>NUCLEOTIDE SEQUENCE</scope>
    <source>
        <strain evidence="6">Hz1</strain>
        <tissue evidence="6">Whole</tissue>
    </source>
</reference>
<dbReference type="SUPFAM" id="SSF118203">
    <property type="entry name" value="Vacuolar ATP synthase subunit C"/>
    <property type="match status" value="1"/>
</dbReference>
<keyword evidence="2 5" id="KW-0813">Transport</keyword>
<dbReference type="Pfam" id="PF03223">
    <property type="entry name" value="V-ATPase_C"/>
    <property type="match status" value="1"/>
</dbReference>
<proteinExistence type="inferred from homology"/>
<dbReference type="AlphaFoldDB" id="A0A6G3MF67"/>
<evidence type="ECO:0000256" key="1">
    <source>
        <dbReference type="ARBA" id="ARBA00006138"/>
    </source>
</evidence>
<comment type="subunit">
    <text evidence="5">V-ATPase is a heteromultimeric enzyme made up of two complexes: the ATP-hydrolytic V1 complex and the proton translocation V0 complex. The V1 complex consists of three catalytic AB heterodimers that form a heterohexamer, three peripheral stalks each consisting of EG heterodimers, one central rotor including subunits D and F, and the regulatory subunits C and H. The proton translocation complex V0 consists of the proton transport subunit a, a ring of proteolipid subunits c9c'', rotary subunit d, subunits e and f, and two accessory subunits.</text>
</comment>
<dbReference type="GO" id="GO:0046961">
    <property type="term" value="F:proton-transporting ATPase activity, rotational mechanism"/>
    <property type="evidence" value="ECO:0007669"/>
    <property type="project" value="InterPro"/>
</dbReference>
<keyword evidence="3 5" id="KW-0375">Hydrogen ion transport</keyword>
<dbReference type="PANTHER" id="PTHR10137">
    <property type="entry name" value="V-TYPE PROTON ATPASE SUBUNIT C"/>
    <property type="match status" value="1"/>
</dbReference>
<evidence type="ECO:0000256" key="2">
    <source>
        <dbReference type="ARBA" id="ARBA00022448"/>
    </source>
</evidence>
<evidence type="ECO:0000313" key="6">
    <source>
        <dbReference type="EMBL" id="NDJ92639.1"/>
    </source>
</evidence>
<protein>
    <recommendedName>
        <fullName evidence="5">V-type proton ATPase subunit C</fullName>
    </recommendedName>
</protein>